<dbReference type="Proteomes" id="UP000003157">
    <property type="component" value="Unassembled WGS sequence"/>
</dbReference>
<comment type="caution">
    <text evidence="2">The sequence shown here is derived from an EMBL/GenBank/DDBJ whole genome shotgun (WGS) entry which is preliminary data.</text>
</comment>
<dbReference type="InterPro" id="IPR036568">
    <property type="entry name" value="GGCT-like_sf"/>
</dbReference>
<keyword evidence="3" id="KW-1185">Reference proteome</keyword>
<dbReference type="eggNOG" id="COG2105">
    <property type="taxonomic scope" value="Bacteria"/>
</dbReference>
<dbReference type="CDD" id="cd06661">
    <property type="entry name" value="GGCT_like"/>
    <property type="match status" value="1"/>
</dbReference>
<dbReference type="InterPro" id="IPR009288">
    <property type="entry name" value="AIG2-like_dom"/>
</dbReference>
<dbReference type="RefSeq" id="WP_008789886.1">
    <property type="nucleotide sequence ID" value="NZ_AKCB01000001.1"/>
</dbReference>
<proteinExistence type="predicted"/>
<evidence type="ECO:0000313" key="3">
    <source>
        <dbReference type="Proteomes" id="UP000003157"/>
    </source>
</evidence>
<reference evidence="2 3" key="1">
    <citation type="submission" date="2010-12" db="EMBL/GenBank/DDBJ databases">
        <title>The Genome Sequence of Coprobacillus sp. strain 29_1.</title>
        <authorList>
            <consortium name="The Broad Institute Genome Sequencing Platform"/>
            <person name="Earl A."/>
            <person name="Ward D."/>
            <person name="Feldgarden M."/>
            <person name="Gevers D."/>
            <person name="Daigneault M."/>
            <person name="Sibley C.D."/>
            <person name="White A."/>
            <person name="Strauss J."/>
            <person name="Allen-Vercoe E."/>
            <person name="Young S.K."/>
            <person name="Zeng Q."/>
            <person name="Gargeya S."/>
            <person name="Fitzgerald M."/>
            <person name="Haas B."/>
            <person name="Abouelleil A."/>
            <person name="Alvarado L."/>
            <person name="Arachchi H.M."/>
            <person name="Berlin A."/>
            <person name="Brown A."/>
            <person name="Chapman S.B."/>
            <person name="Chen Z."/>
            <person name="Dunbar C."/>
            <person name="Freedman E."/>
            <person name="Gearin G."/>
            <person name="Gellesch M."/>
            <person name="Goldberg J."/>
            <person name="Griggs A."/>
            <person name="Gujja S."/>
            <person name="Heilman E."/>
            <person name="Heiman D."/>
            <person name="Howarth C."/>
            <person name="Larson L."/>
            <person name="Lui A."/>
            <person name="MacDonald P.J.P."/>
            <person name="Mehta T."/>
            <person name="Montmayeur A."/>
            <person name="Murphy C."/>
            <person name="Neiman D."/>
            <person name="Pearson M."/>
            <person name="Priest M."/>
            <person name="Roberts A."/>
            <person name="Saif S."/>
            <person name="Shea T."/>
            <person name="Shenoy N."/>
            <person name="Sisk P."/>
            <person name="Stolte C."/>
            <person name="Sykes S."/>
            <person name="White J."/>
            <person name="Yandava C."/>
            <person name="Nusbaum C."/>
            <person name="Birren B."/>
        </authorList>
    </citation>
    <scope>NUCLEOTIDE SEQUENCE [LARGE SCALE GENOMIC DNA]</scope>
    <source>
        <strain evidence="2 3">29_1</strain>
    </source>
</reference>
<dbReference type="GeneID" id="78228363"/>
<dbReference type="STRING" id="100884.GCA_000269565_00451"/>
<dbReference type="AlphaFoldDB" id="E7GDF6"/>
<dbReference type="Pfam" id="PF06094">
    <property type="entry name" value="GGACT"/>
    <property type="match status" value="1"/>
</dbReference>
<dbReference type="HOGENOM" id="CLU_083466_2_2_9"/>
<dbReference type="SUPFAM" id="SSF110857">
    <property type="entry name" value="Gamma-glutamyl cyclotransferase-like"/>
    <property type="match status" value="1"/>
</dbReference>
<dbReference type="OrthoDB" id="8538589at2"/>
<name>E7GDF6_9FIRM</name>
<evidence type="ECO:0000259" key="1">
    <source>
        <dbReference type="Pfam" id="PF06094"/>
    </source>
</evidence>
<protein>
    <recommendedName>
        <fullName evidence="1">Gamma-glutamylcyclotransferase AIG2-like domain-containing protein</fullName>
    </recommendedName>
</protein>
<evidence type="ECO:0000313" key="2">
    <source>
        <dbReference type="EMBL" id="EFW04007.1"/>
    </source>
</evidence>
<dbReference type="EMBL" id="ADKX01000041">
    <property type="protein sequence ID" value="EFW04007.1"/>
    <property type="molecule type" value="Genomic_DNA"/>
</dbReference>
<sequence>MKHRIFVYGTLRLGMYNYDLYLRDEDSFRSYAYIKGSLMTILTKVYPAYLTEGHHMILGEIHEVDEETLKKIDKMEGYKGYNCIDNEYNKEICPIYDDQGHEIEKLPVYVYNMDNEDNVLLLGDDIHCLDYVQYIQQKRDGKKSLFDFDSEEE</sequence>
<feature type="domain" description="Gamma-glutamylcyclotransferase AIG2-like" evidence="1">
    <location>
        <begin position="5"/>
        <end position="117"/>
    </location>
</feature>
<organism evidence="2 3">
    <name type="scientific">Coprobacillus cateniformis</name>
    <dbReference type="NCBI Taxonomy" id="100884"/>
    <lineage>
        <taxon>Bacteria</taxon>
        <taxon>Bacillati</taxon>
        <taxon>Bacillota</taxon>
        <taxon>Erysipelotrichia</taxon>
        <taxon>Erysipelotrichales</taxon>
        <taxon>Coprobacillaceae</taxon>
        <taxon>Coprobacillus</taxon>
    </lineage>
</organism>
<gene>
    <name evidence="2" type="ORF">HMPREF9488_02799</name>
</gene>
<dbReference type="InterPro" id="IPR013024">
    <property type="entry name" value="GGCT-like"/>
</dbReference>
<dbReference type="Gene3D" id="3.10.490.10">
    <property type="entry name" value="Gamma-glutamyl cyclotransferase-like"/>
    <property type="match status" value="1"/>
</dbReference>
<accession>E7GDF6</accession>